<dbReference type="GO" id="GO:0003964">
    <property type="term" value="F:RNA-directed DNA polymerase activity"/>
    <property type="evidence" value="ECO:0007669"/>
    <property type="project" value="UniProtKB-KW"/>
</dbReference>
<dbReference type="SUPFAM" id="SSF56672">
    <property type="entry name" value="DNA/RNA polymerases"/>
    <property type="match status" value="1"/>
</dbReference>
<dbReference type="InterPro" id="IPR050951">
    <property type="entry name" value="Retrovirus_Pol_polyprotein"/>
</dbReference>
<feature type="region of interest" description="Disordered" evidence="1">
    <location>
        <begin position="192"/>
        <end position="220"/>
    </location>
</feature>
<dbReference type="EMBL" id="BKCJ010011020">
    <property type="protein sequence ID" value="GEU94198.1"/>
    <property type="molecule type" value="Genomic_DNA"/>
</dbReference>
<reference evidence="2" key="1">
    <citation type="journal article" date="2019" name="Sci. Rep.">
        <title>Draft genome of Tanacetum cinerariifolium, the natural source of mosquito coil.</title>
        <authorList>
            <person name="Yamashiro T."/>
            <person name="Shiraishi A."/>
            <person name="Satake H."/>
            <person name="Nakayama K."/>
        </authorList>
    </citation>
    <scope>NUCLEOTIDE SEQUENCE</scope>
</reference>
<evidence type="ECO:0000313" key="2">
    <source>
        <dbReference type="EMBL" id="GEU94198.1"/>
    </source>
</evidence>
<dbReference type="InterPro" id="IPR018247">
    <property type="entry name" value="EF_Hand_1_Ca_BS"/>
</dbReference>
<dbReference type="PANTHER" id="PTHR37984">
    <property type="entry name" value="PROTEIN CBG26694"/>
    <property type="match status" value="1"/>
</dbReference>
<sequence>MHGHGHPELAKKLNDKIPKTVDKMFERVKAFIKGEVAIGSAEMVRPYQGDKEYVRPAWSEVPEKARNKGGPREARRNMGVYTPYPIKDTFTLLIKTLKKILSMESVSFPEPPPLIRTPEKQNLNKFCDYHGDRGKKRYEGHKHDKGRRKSQETFRRRKKGTKIVEGGAVVPTRRANVQDKETSNLKNKKLLRKKDDGKALSQSKRAKRKNTLGGSCNKRKSNHNLIHEVKETLRKLKRVNIKIDPIMSSFGVKEGKFLSHMVTEEGIRVDPERIKAITLSPTPRSPNQIRSLFLQLTTISKFIPKLVGLKHPIREARTRMETAKESGWTNEVEEALRRIKRKLGKLYCTDELSDLYTVCQKVLSYDESKSKKVSEHEFMTFFRQDKETSTSTMFLYYFLDYDSEMTKKLFAGYTGIKVKQFRETQLLHMGNVKKSVVERTRHKRQYARRMKERQVQSRESKVVSSKALDASLVVTECSGTKSDEHITSSSSGTHIIQVVDADITPVNDQVPSTKVHLISPHNVLDNEQQHIDQSESSYDTYLLEKGDSNSTHDLTNMSHRGGEID</sequence>
<keyword evidence="2" id="KW-0548">Nucleotidyltransferase</keyword>
<accession>A0A6L2P6X6</accession>
<protein>
    <submittedName>
        <fullName evidence="2">Reverse transcriptase domain-containing protein</fullName>
    </submittedName>
</protein>
<proteinExistence type="predicted"/>
<dbReference type="InterPro" id="IPR043502">
    <property type="entry name" value="DNA/RNA_pol_sf"/>
</dbReference>
<organism evidence="2">
    <name type="scientific">Tanacetum cinerariifolium</name>
    <name type="common">Dalmatian daisy</name>
    <name type="synonym">Chrysanthemum cinerariifolium</name>
    <dbReference type="NCBI Taxonomy" id="118510"/>
    <lineage>
        <taxon>Eukaryota</taxon>
        <taxon>Viridiplantae</taxon>
        <taxon>Streptophyta</taxon>
        <taxon>Embryophyta</taxon>
        <taxon>Tracheophyta</taxon>
        <taxon>Spermatophyta</taxon>
        <taxon>Magnoliopsida</taxon>
        <taxon>eudicotyledons</taxon>
        <taxon>Gunneridae</taxon>
        <taxon>Pentapetalae</taxon>
        <taxon>asterids</taxon>
        <taxon>campanulids</taxon>
        <taxon>Asterales</taxon>
        <taxon>Asteraceae</taxon>
        <taxon>Asteroideae</taxon>
        <taxon>Anthemideae</taxon>
        <taxon>Anthemidinae</taxon>
        <taxon>Tanacetum</taxon>
    </lineage>
</organism>
<feature type="compositionally biased region" description="Polar residues" evidence="1">
    <location>
        <begin position="548"/>
        <end position="558"/>
    </location>
</feature>
<feature type="region of interest" description="Disordered" evidence="1">
    <location>
        <begin position="131"/>
        <end position="158"/>
    </location>
</feature>
<dbReference type="InterPro" id="IPR043128">
    <property type="entry name" value="Rev_trsase/Diguanyl_cyclase"/>
</dbReference>
<feature type="compositionally biased region" description="Basic residues" evidence="1">
    <location>
        <begin position="133"/>
        <end position="148"/>
    </location>
</feature>
<dbReference type="AlphaFoldDB" id="A0A6L2P6X6"/>
<dbReference type="PROSITE" id="PS00018">
    <property type="entry name" value="EF_HAND_1"/>
    <property type="match status" value="1"/>
</dbReference>
<evidence type="ECO:0000256" key="1">
    <source>
        <dbReference type="SAM" id="MobiDB-lite"/>
    </source>
</evidence>
<dbReference type="Gene3D" id="3.30.70.270">
    <property type="match status" value="1"/>
</dbReference>
<name>A0A6L2P6X6_TANCI</name>
<keyword evidence="2" id="KW-0808">Transferase</keyword>
<gene>
    <name evidence="2" type="ORF">Tci_066176</name>
</gene>
<feature type="region of interest" description="Disordered" evidence="1">
    <location>
        <begin position="543"/>
        <end position="565"/>
    </location>
</feature>
<dbReference type="PANTHER" id="PTHR37984:SF5">
    <property type="entry name" value="PROTEIN NYNRIN-LIKE"/>
    <property type="match status" value="1"/>
</dbReference>
<keyword evidence="2" id="KW-0695">RNA-directed DNA polymerase</keyword>
<comment type="caution">
    <text evidence="2">The sequence shown here is derived from an EMBL/GenBank/DDBJ whole genome shotgun (WGS) entry which is preliminary data.</text>
</comment>